<dbReference type="PROSITE" id="PS50005">
    <property type="entry name" value="TPR"/>
    <property type="match status" value="2"/>
</dbReference>
<organism evidence="4 5">
    <name type="scientific">Candidatus Portnoybacteria bacterium CG10_big_fil_rev_8_21_14_0_10_38_18</name>
    <dbReference type="NCBI Taxonomy" id="1974813"/>
    <lineage>
        <taxon>Bacteria</taxon>
        <taxon>Candidatus Portnoyibacteriota</taxon>
    </lineage>
</organism>
<feature type="transmembrane region" description="Helical" evidence="3">
    <location>
        <begin position="114"/>
        <end position="133"/>
    </location>
</feature>
<dbReference type="InterPro" id="IPR019734">
    <property type="entry name" value="TPR_rpt"/>
</dbReference>
<feature type="transmembrane region" description="Helical" evidence="3">
    <location>
        <begin position="351"/>
        <end position="375"/>
    </location>
</feature>
<feature type="compositionally biased region" description="Polar residues" evidence="2">
    <location>
        <begin position="798"/>
        <end position="807"/>
    </location>
</feature>
<dbReference type="PANTHER" id="PTHR12558">
    <property type="entry name" value="CELL DIVISION CYCLE 16,23,27"/>
    <property type="match status" value="1"/>
</dbReference>
<protein>
    <submittedName>
        <fullName evidence="4">Uncharacterized protein</fullName>
    </submittedName>
</protein>
<evidence type="ECO:0000256" key="2">
    <source>
        <dbReference type="SAM" id="MobiDB-lite"/>
    </source>
</evidence>
<feature type="repeat" description="TPR" evidence="1">
    <location>
        <begin position="694"/>
        <end position="727"/>
    </location>
</feature>
<evidence type="ECO:0000313" key="4">
    <source>
        <dbReference type="EMBL" id="PJE57713.1"/>
    </source>
</evidence>
<dbReference type="Proteomes" id="UP000231648">
    <property type="component" value="Unassembled WGS sequence"/>
</dbReference>
<feature type="transmembrane region" description="Helical" evidence="3">
    <location>
        <begin position="83"/>
        <end position="102"/>
    </location>
</feature>
<feature type="transmembrane region" description="Helical" evidence="3">
    <location>
        <begin position="450"/>
        <end position="472"/>
    </location>
</feature>
<feature type="transmembrane region" description="Helical" evidence="3">
    <location>
        <begin position="188"/>
        <end position="207"/>
    </location>
</feature>
<dbReference type="Gene3D" id="1.25.40.10">
    <property type="entry name" value="Tetratricopeptide repeat domain"/>
    <property type="match status" value="2"/>
</dbReference>
<gene>
    <name evidence="4" type="ORF">COU82_00455</name>
</gene>
<feature type="repeat" description="TPR" evidence="1">
    <location>
        <begin position="728"/>
        <end position="761"/>
    </location>
</feature>
<keyword evidence="3" id="KW-1133">Transmembrane helix</keyword>
<comment type="caution">
    <text evidence="4">The sequence shown here is derived from an EMBL/GenBank/DDBJ whole genome shotgun (WGS) entry which is preliminary data.</text>
</comment>
<dbReference type="EMBL" id="PFDX01000005">
    <property type="protein sequence ID" value="PJE57713.1"/>
    <property type="molecule type" value="Genomic_DNA"/>
</dbReference>
<feature type="transmembrane region" description="Helical" evidence="3">
    <location>
        <begin position="53"/>
        <end position="71"/>
    </location>
</feature>
<evidence type="ECO:0000256" key="3">
    <source>
        <dbReference type="SAM" id="Phobius"/>
    </source>
</evidence>
<feature type="transmembrane region" description="Helical" evidence="3">
    <location>
        <begin position="395"/>
        <end position="414"/>
    </location>
</feature>
<dbReference type="SUPFAM" id="SSF48452">
    <property type="entry name" value="TPR-like"/>
    <property type="match status" value="1"/>
</dbReference>
<evidence type="ECO:0000256" key="1">
    <source>
        <dbReference type="PROSITE-ProRule" id="PRU00339"/>
    </source>
</evidence>
<dbReference type="Pfam" id="PF13432">
    <property type="entry name" value="TPR_16"/>
    <property type="match status" value="2"/>
</dbReference>
<dbReference type="InterPro" id="IPR011990">
    <property type="entry name" value="TPR-like_helical_dom_sf"/>
</dbReference>
<dbReference type="PANTHER" id="PTHR12558:SF13">
    <property type="entry name" value="CELL DIVISION CYCLE PROTEIN 27 HOMOLOG"/>
    <property type="match status" value="1"/>
</dbReference>
<feature type="transmembrane region" description="Helical" evidence="3">
    <location>
        <begin position="145"/>
        <end position="168"/>
    </location>
</feature>
<keyword evidence="3" id="KW-0472">Membrane</keyword>
<keyword evidence="1" id="KW-0802">TPR repeat</keyword>
<sequence>MANLKSFFSNLAFSKGSITLDKVVQKLIYVLVFLLPIWFLPITINSVEFNKQVLLIFLVVITFILWLIKILNQGQVSWKSNILNIFLGVFLVVYVLATIFSLRPYGSLVGWSTHLNGGLVNILCLIALYILIVNNFKGLKDTFGLLFVFLVSSAVVTVFALLQIWGAFIFSWSFTRSVSFNTVGTVNALGIFSATVLTLVTALLFVIKRANIKIFLVLLGLLNLVILISLNFWVLWLVLMVGIAVILIFGLMRIVKLEESIGWLAWPITILAIALIFIFFKPALPFSPNLPIEVGLTHRGSLDVVEKVLKIRPILGTGPESFVINYTEYKSPAVNQTAFWNVRFANPAAEIYSIASDLGIVGLVSFLLILLIFIFKGIKGLTKTVVEGDNILKQFLEIGLFAGWLGLAVGIFIYPQNITLMFAFWLLFAIYLAESSVFKEKVYNLRKSPGILLLASFSFVIIIVLMVGFIYIQGTRFVAEIVYKSGVDLVQVKGDLDNGINKIIKTTVINPYEDRSYLALSQLFILKMNRDVQLQNLTQQQRLNLVQVDAINAINSAVRATTLSPRDVGNWLVRGQVYRQLIGFINGADDWAESSYSEALKLEPLNPFTYTEWGRVLVTRATLLANQGKKDKATQDQINKYLNDALAKFNQAIDVKADYAPALFEAARVYEAQGKLTEAIAKMETERQLLPSDTGVAFELGVLYYKVEKYAQAKGEFIRAIVLDDNFSNARYFLGLLYDREGDKESAIDQFERIAQLNPDNDQIKQILANLRAGLPALGSPELGPPKQPEQVPIEQQPAEQNQSTGP</sequence>
<proteinExistence type="predicted"/>
<feature type="region of interest" description="Disordered" evidence="2">
    <location>
        <begin position="777"/>
        <end position="807"/>
    </location>
</feature>
<feature type="transmembrane region" description="Helical" evidence="3">
    <location>
        <begin position="27"/>
        <end position="47"/>
    </location>
</feature>
<dbReference type="SMART" id="SM00028">
    <property type="entry name" value="TPR"/>
    <property type="match status" value="3"/>
</dbReference>
<feature type="transmembrane region" description="Helical" evidence="3">
    <location>
        <begin position="236"/>
        <end position="254"/>
    </location>
</feature>
<accession>A0A2M8KCU1</accession>
<feature type="transmembrane region" description="Helical" evidence="3">
    <location>
        <begin position="261"/>
        <end position="280"/>
    </location>
</feature>
<feature type="transmembrane region" description="Helical" evidence="3">
    <location>
        <begin position="420"/>
        <end position="438"/>
    </location>
</feature>
<dbReference type="PROSITE" id="PS50293">
    <property type="entry name" value="TPR_REGION"/>
    <property type="match status" value="1"/>
</dbReference>
<dbReference type="AlphaFoldDB" id="A0A2M8KCU1"/>
<feature type="transmembrane region" description="Helical" evidence="3">
    <location>
        <begin position="214"/>
        <end position="230"/>
    </location>
</feature>
<reference evidence="5" key="1">
    <citation type="submission" date="2017-09" db="EMBL/GenBank/DDBJ databases">
        <title>Depth-based differentiation of microbial function through sediment-hosted aquifers and enrichment of novel symbionts in the deep terrestrial subsurface.</title>
        <authorList>
            <person name="Probst A.J."/>
            <person name="Ladd B."/>
            <person name="Jarett J.K."/>
            <person name="Geller-Mcgrath D.E."/>
            <person name="Sieber C.M.K."/>
            <person name="Emerson J.B."/>
            <person name="Anantharaman K."/>
            <person name="Thomas B.C."/>
            <person name="Malmstrom R."/>
            <person name="Stieglmeier M."/>
            <person name="Klingl A."/>
            <person name="Woyke T."/>
            <person name="Ryan C.M."/>
            <person name="Banfield J.F."/>
        </authorList>
    </citation>
    <scope>NUCLEOTIDE SEQUENCE [LARGE SCALE GENOMIC DNA]</scope>
</reference>
<evidence type="ECO:0000313" key="5">
    <source>
        <dbReference type="Proteomes" id="UP000231648"/>
    </source>
</evidence>
<keyword evidence="3" id="KW-0812">Transmembrane</keyword>
<name>A0A2M8KCU1_9BACT</name>